<accession>A0ABX8SLI4</accession>
<dbReference type="EMBL" id="CP079216">
    <property type="protein sequence ID" value="QXT64211.1"/>
    <property type="molecule type" value="Genomic_DNA"/>
</dbReference>
<dbReference type="Proteomes" id="UP000824504">
    <property type="component" value="Chromosome"/>
</dbReference>
<evidence type="ECO:0000259" key="1">
    <source>
        <dbReference type="Pfam" id="PF06114"/>
    </source>
</evidence>
<name>A0ABX8SLI4_9ACTN</name>
<evidence type="ECO:0000313" key="3">
    <source>
        <dbReference type="Proteomes" id="UP000824504"/>
    </source>
</evidence>
<evidence type="ECO:0000313" key="2">
    <source>
        <dbReference type="EMBL" id="QXT64211.1"/>
    </source>
</evidence>
<organism evidence="2 3">
    <name type="scientific">Tessaracoccus palaemonis</name>
    <dbReference type="NCBI Taxonomy" id="2829499"/>
    <lineage>
        <taxon>Bacteria</taxon>
        <taxon>Bacillati</taxon>
        <taxon>Actinomycetota</taxon>
        <taxon>Actinomycetes</taxon>
        <taxon>Propionibacteriales</taxon>
        <taxon>Propionibacteriaceae</taxon>
        <taxon>Tessaracoccus</taxon>
    </lineage>
</organism>
<gene>
    <name evidence="2" type="ORF">KDB89_07150</name>
</gene>
<dbReference type="Pfam" id="PF06114">
    <property type="entry name" value="Peptidase_M78"/>
    <property type="match status" value="1"/>
</dbReference>
<proteinExistence type="predicted"/>
<dbReference type="InterPro" id="IPR010359">
    <property type="entry name" value="IrrE_HExxH"/>
</dbReference>
<feature type="domain" description="IrrE N-terminal-like" evidence="1">
    <location>
        <begin position="9"/>
        <end position="109"/>
    </location>
</feature>
<protein>
    <submittedName>
        <fullName evidence="2">ImmA/IrrE family metallo-endopeptidase</fullName>
    </submittedName>
</protein>
<keyword evidence="3" id="KW-1185">Reference proteome</keyword>
<sequence length="143" mass="16470">MDDLPASGASFWGQGSWQIHVAATEPWLAHRLTILHELKHIIDHPRQSDVYDERAFVAYGERELIADYFAGCVLVPDALLRKEYRQTPDFQKLAAVFSVSERRIRHRLSEIGLVDSLHSIPRRSYPTGDYVIPAERESERRTV</sequence>
<reference evidence="2 3" key="1">
    <citation type="submission" date="2021-07" db="EMBL/GenBank/DDBJ databases">
        <title>complete genome sequencing of Tessaracoccus sp.J1M15.</title>
        <authorList>
            <person name="Bae J.-W."/>
            <person name="Kim D.-y."/>
        </authorList>
    </citation>
    <scope>NUCLEOTIDE SEQUENCE [LARGE SCALE GENOMIC DNA]</scope>
    <source>
        <strain evidence="2 3">J1M15</strain>
    </source>
</reference>